<feature type="chain" id="PRO_5016756513" description="ADP-ribosylation factor-like protein 6" evidence="9">
    <location>
        <begin position="17"/>
        <end position="184"/>
    </location>
</feature>
<dbReference type="PANTHER" id="PTHR11711">
    <property type="entry name" value="ADP RIBOSYLATION FACTOR-RELATED"/>
    <property type="match status" value="1"/>
</dbReference>
<keyword evidence="4" id="KW-0813">Transport</keyword>
<evidence type="ECO:0000313" key="10">
    <source>
        <dbReference type="EMBL" id="SZX66179.1"/>
    </source>
</evidence>
<dbReference type="PRINTS" id="PR00328">
    <property type="entry name" value="SAR1GTPBP"/>
</dbReference>
<name>A0A383VMY4_TETOB</name>
<keyword evidence="5 6" id="KW-0342">GTP-binding</keyword>
<keyword evidence="4" id="KW-0931">ER-Golgi transport</keyword>
<evidence type="ECO:0000256" key="5">
    <source>
        <dbReference type="ARBA" id="ARBA00023134"/>
    </source>
</evidence>
<dbReference type="InterPro" id="IPR027417">
    <property type="entry name" value="P-loop_NTPase"/>
</dbReference>
<dbReference type="Pfam" id="PF00025">
    <property type="entry name" value="Arf"/>
    <property type="match status" value="1"/>
</dbReference>
<feature type="binding site" evidence="6">
    <location>
        <begin position="130"/>
        <end position="133"/>
    </location>
    <ligand>
        <name>GTP</name>
        <dbReference type="ChEBI" id="CHEBI:37565"/>
    </ligand>
</feature>
<dbReference type="Proteomes" id="UP000256970">
    <property type="component" value="Unassembled WGS sequence"/>
</dbReference>
<feature type="binding site" evidence="7">
    <location>
        <position position="52"/>
    </location>
    <ligand>
        <name>Mg(2+)</name>
        <dbReference type="ChEBI" id="CHEBI:18420"/>
    </ligand>
</feature>
<evidence type="ECO:0008006" key="12">
    <source>
        <dbReference type="Google" id="ProtNLM"/>
    </source>
</evidence>
<dbReference type="SUPFAM" id="SSF52540">
    <property type="entry name" value="P-loop containing nucleoside triphosphate hydrolases"/>
    <property type="match status" value="1"/>
</dbReference>
<keyword evidence="7" id="KW-0460">Magnesium</keyword>
<dbReference type="FunFam" id="3.40.50.300:FF:001166">
    <property type="entry name" value="ADP-ribosylation factor D"/>
    <property type="match status" value="1"/>
</dbReference>
<feature type="binding site" evidence="7">
    <location>
        <position position="35"/>
    </location>
    <ligand>
        <name>Mg(2+)</name>
        <dbReference type="ChEBI" id="CHEBI:18420"/>
    </ligand>
</feature>
<proteinExistence type="inferred from homology"/>
<keyword evidence="2" id="KW-0519">Myristate</keyword>
<dbReference type="InterPro" id="IPR005225">
    <property type="entry name" value="Small_GTP-bd"/>
</dbReference>
<dbReference type="SMART" id="SM00175">
    <property type="entry name" value="RAB"/>
    <property type="match status" value="1"/>
</dbReference>
<evidence type="ECO:0000256" key="1">
    <source>
        <dbReference type="ARBA" id="ARBA00010290"/>
    </source>
</evidence>
<dbReference type="NCBIfam" id="TIGR00231">
    <property type="entry name" value="small_GTP"/>
    <property type="match status" value="1"/>
</dbReference>
<feature type="signal peptide" evidence="9">
    <location>
        <begin position="1"/>
        <end position="16"/>
    </location>
</feature>
<dbReference type="SMART" id="SM00177">
    <property type="entry name" value="ARF"/>
    <property type="match status" value="1"/>
</dbReference>
<dbReference type="GO" id="GO:0016192">
    <property type="term" value="P:vesicle-mediated transport"/>
    <property type="evidence" value="ECO:0007669"/>
    <property type="project" value="UniProtKB-KW"/>
</dbReference>
<evidence type="ECO:0000256" key="6">
    <source>
        <dbReference type="PIRSR" id="PIRSR606689-1"/>
    </source>
</evidence>
<dbReference type="EMBL" id="FNXT01000689">
    <property type="protein sequence ID" value="SZX66179.1"/>
    <property type="molecule type" value="Genomic_DNA"/>
</dbReference>
<dbReference type="CDD" id="cd00878">
    <property type="entry name" value="Arf_Arl"/>
    <property type="match status" value="1"/>
</dbReference>
<gene>
    <name evidence="10" type="ORF">BQ4739_LOCUS6618</name>
</gene>
<feature type="binding site" evidence="6">
    <location>
        <begin position="28"/>
        <end position="35"/>
    </location>
    <ligand>
        <name>GTP</name>
        <dbReference type="ChEBI" id="CHEBI:37565"/>
    </ligand>
</feature>
<dbReference type="AlphaFoldDB" id="A0A383VMY4"/>
<protein>
    <recommendedName>
        <fullName evidence="12">ADP-ribosylation factor-like protein 6</fullName>
    </recommendedName>
</protein>
<dbReference type="STRING" id="3088.A0A383VMY4"/>
<dbReference type="InterPro" id="IPR024156">
    <property type="entry name" value="Small_GTPase_ARF"/>
</dbReference>
<dbReference type="Gene3D" id="3.40.50.300">
    <property type="entry name" value="P-loop containing nucleotide triphosphate hydrolases"/>
    <property type="match status" value="1"/>
</dbReference>
<sequence>MFSVLSLLSSLPVCLSCKQVKANVLVLGLANSGKTTLVNCLMEAGDQEVVPTVGFSMEKVHFDRCKLTVIDMSGQEKYQPLWEMHYTDAKALVFIVDAANPASMPQAAAALEAVVAHQETQGLPLLVFANKMDLPDALQPAELAEQMQLPQVAQRAFHITSCSALRNEGVQEGMKWLAGQLQLG</sequence>
<evidence type="ECO:0000313" key="11">
    <source>
        <dbReference type="Proteomes" id="UP000256970"/>
    </source>
</evidence>
<reference evidence="10 11" key="1">
    <citation type="submission" date="2016-10" db="EMBL/GenBank/DDBJ databases">
        <authorList>
            <person name="Cai Z."/>
        </authorList>
    </citation>
    <scope>NUCLEOTIDE SEQUENCE [LARGE SCALE GENOMIC DNA]</scope>
</reference>
<feature type="binding site" evidence="6">
    <location>
        <position position="74"/>
    </location>
    <ligand>
        <name>GTP</name>
        <dbReference type="ChEBI" id="CHEBI:37565"/>
    </ligand>
</feature>
<keyword evidence="2" id="KW-0449">Lipoprotein</keyword>
<evidence type="ECO:0000256" key="8">
    <source>
        <dbReference type="RuleBase" id="RU003925"/>
    </source>
</evidence>
<evidence type="ECO:0000256" key="2">
    <source>
        <dbReference type="ARBA" id="ARBA00022707"/>
    </source>
</evidence>
<dbReference type="GO" id="GO:0046872">
    <property type="term" value="F:metal ion binding"/>
    <property type="evidence" value="ECO:0007669"/>
    <property type="project" value="UniProtKB-KW"/>
</dbReference>
<dbReference type="PROSITE" id="PS51417">
    <property type="entry name" value="ARF"/>
    <property type="match status" value="1"/>
</dbReference>
<keyword evidence="3 6" id="KW-0547">Nucleotide-binding</keyword>
<evidence type="ECO:0000256" key="9">
    <source>
        <dbReference type="SAM" id="SignalP"/>
    </source>
</evidence>
<dbReference type="GO" id="GO:0003924">
    <property type="term" value="F:GTPase activity"/>
    <property type="evidence" value="ECO:0007669"/>
    <property type="project" value="InterPro"/>
</dbReference>
<dbReference type="SMART" id="SM00178">
    <property type="entry name" value="SAR"/>
    <property type="match status" value="1"/>
</dbReference>
<dbReference type="GO" id="GO:0005525">
    <property type="term" value="F:GTP binding"/>
    <property type="evidence" value="ECO:0007669"/>
    <property type="project" value="UniProtKB-KW"/>
</dbReference>
<evidence type="ECO:0000256" key="7">
    <source>
        <dbReference type="PIRSR" id="PIRSR606689-2"/>
    </source>
</evidence>
<evidence type="ECO:0000256" key="3">
    <source>
        <dbReference type="ARBA" id="ARBA00022741"/>
    </source>
</evidence>
<keyword evidence="7" id="KW-0479">Metal-binding</keyword>
<organism evidence="10 11">
    <name type="scientific">Tetradesmus obliquus</name>
    <name type="common">Green alga</name>
    <name type="synonym">Acutodesmus obliquus</name>
    <dbReference type="NCBI Taxonomy" id="3088"/>
    <lineage>
        <taxon>Eukaryota</taxon>
        <taxon>Viridiplantae</taxon>
        <taxon>Chlorophyta</taxon>
        <taxon>core chlorophytes</taxon>
        <taxon>Chlorophyceae</taxon>
        <taxon>CS clade</taxon>
        <taxon>Sphaeropleales</taxon>
        <taxon>Scenedesmaceae</taxon>
        <taxon>Tetradesmus</taxon>
    </lineage>
</organism>
<dbReference type="InterPro" id="IPR006689">
    <property type="entry name" value="Small_GTPase_ARF/SAR"/>
</dbReference>
<keyword evidence="11" id="KW-1185">Reference proteome</keyword>
<evidence type="ECO:0000256" key="4">
    <source>
        <dbReference type="ARBA" id="ARBA00022892"/>
    </source>
</evidence>
<accession>A0A383VMY4</accession>
<comment type="similarity">
    <text evidence="1 8">Belongs to the small GTPase superfamily. Arf family.</text>
</comment>
<keyword evidence="9" id="KW-0732">Signal</keyword>